<name>A0A6M3MBC3_9ZZZZ</name>
<reference evidence="7" key="1">
    <citation type="submission" date="2020-03" db="EMBL/GenBank/DDBJ databases">
        <title>The deep terrestrial virosphere.</title>
        <authorList>
            <person name="Holmfeldt K."/>
            <person name="Nilsson E."/>
            <person name="Simone D."/>
            <person name="Lopez-Fernandez M."/>
            <person name="Wu X."/>
            <person name="de Brujin I."/>
            <person name="Lundin D."/>
            <person name="Andersson A."/>
            <person name="Bertilsson S."/>
            <person name="Dopson M."/>
        </authorList>
    </citation>
    <scope>NUCLEOTIDE SEQUENCE</scope>
    <source>
        <strain evidence="6">MM171A00153</strain>
        <strain evidence="7">MM171B00165</strain>
    </source>
</reference>
<feature type="compositionally biased region" description="Basic and acidic residues" evidence="4">
    <location>
        <begin position="77"/>
        <end position="88"/>
    </location>
</feature>
<dbReference type="AlphaFoldDB" id="A0A6M3MBC3"/>
<evidence type="ECO:0000256" key="2">
    <source>
        <dbReference type="ARBA" id="ARBA00022676"/>
    </source>
</evidence>
<dbReference type="Pfam" id="PF00534">
    <property type="entry name" value="Glycos_transf_1"/>
    <property type="match status" value="1"/>
</dbReference>
<protein>
    <submittedName>
        <fullName evidence="7">Putative glycosyltransferase</fullName>
    </submittedName>
</protein>
<dbReference type="InterPro" id="IPR029044">
    <property type="entry name" value="Nucleotide-diphossugar_trans"/>
</dbReference>
<dbReference type="EMBL" id="MT143891">
    <property type="protein sequence ID" value="QJB04844.1"/>
    <property type="molecule type" value="Genomic_DNA"/>
</dbReference>
<feature type="region of interest" description="Disordered" evidence="4">
    <location>
        <begin position="77"/>
        <end position="104"/>
    </location>
</feature>
<comment type="similarity">
    <text evidence="1">Belongs to the glycosyltransferase 2 family.</text>
</comment>
<evidence type="ECO:0000256" key="1">
    <source>
        <dbReference type="ARBA" id="ARBA00006739"/>
    </source>
</evidence>
<evidence type="ECO:0000313" key="6">
    <source>
        <dbReference type="EMBL" id="QJB01026.1"/>
    </source>
</evidence>
<dbReference type="Gene3D" id="3.40.50.11090">
    <property type="match status" value="1"/>
</dbReference>
<evidence type="ECO:0000259" key="5">
    <source>
        <dbReference type="Pfam" id="PF00534"/>
    </source>
</evidence>
<dbReference type="GO" id="GO:0016757">
    <property type="term" value="F:glycosyltransferase activity"/>
    <property type="evidence" value="ECO:0007669"/>
    <property type="project" value="UniProtKB-KW"/>
</dbReference>
<dbReference type="CDD" id="cd03801">
    <property type="entry name" value="GT4_PimA-like"/>
    <property type="match status" value="1"/>
</dbReference>
<dbReference type="SUPFAM" id="SSF53756">
    <property type="entry name" value="UDP-Glycosyltransferase/glycogen phosphorylase"/>
    <property type="match status" value="1"/>
</dbReference>
<organism evidence="7">
    <name type="scientific">viral metagenome</name>
    <dbReference type="NCBI Taxonomy" id="1070528"/>
    <lineage>
        <taxon>unclassified sequences</taxon>
        <taxon>metagenomes</taxon>
        <taxon>organismal metagenomes</taxon>
    </lineage>
</organism>
<dbReference type="PANTHER" id="PTHR43179:SF12">
    <property type="entry name" value="GALACTOFURANOSYLTRANSFERASE GLFT2"/>
    <property type="match status" value="1"/>
</dbReference>
<dbReference type="Gene3D" id="3.90.550.10">
    <property type="entry name" value="Spore Coat Polysaccharide Biosynthesis Protein SpsA, Chain A"/>
    <property type="match status" value="1"/>
</dbReference>
<evidence type="ECO:0000256" key="3">
    <source>
        <dbReference type="ARBA" id="ARBA00022679"/>
    </source>
</evidence>
<dbReference type="SUPFAM" id="SSF53448">
    <property type="entry name" value="Nucleotide-diphospho-sugar transferases"/>
    <property type="match status" value="1"/>
</dbReference>
<dbReference type="Pfam" id="PF13641">
    <property type="entry name" value="Glyco_tranf_2_3"/>
    <property type="match status" value="1"/>
</dbReference>
<keyword evidence="3 7" id="KW-0808">Transferase</keyword>
<proteinExistence type="inferred from homology"/>
<dbReference type="EMBL" id="MT143704">
    <property type="protein sequence ID" value="QJB01026.1"/>
    <property type="molecule type" value="Genomic_DNA"/>
</dbReference>
<keyword evidence="2" id="KW-0328">Glycosyltransferase</keyword>
<evidence type="ECO:0000256" key="4">
    <source>
        <dbReference type="SAM" id="MobiDB-lite"/>
    </source>
</evidence>
<dbReference type="PANTHER" id="PTHR43179">
    <property type="entry name" value="RHAMNOSYLTRANSFERASE WBBL"/>
    <property type="match status" value="1"/>
</dbReference>
<gene>
    <name evidence="6" type="ORF">MM171A00153_0045</name>
    <name evidence="7" type="ORF">MM171B00165_0020</name>
</gene>
<dbReference type="Gene3D" id="3.40.50.2000">
    <property type="entry name" value="Glycogen Phosphorylase B"/>
    <property type="match status" value="1"/>
</dbReference>
<sequence length="903" mass="98480">MAEELGKGLVCRQDGPGPLVVYSDRGEVVEIPLGCWVTAGRTSAQIEQFGGAQPLPAGAMVLIETVVNGERLKVWESRSSKEAQREEQEGPTVVAEPAGLPAGPPADLGPAGAVIVPFDLADGELGRLRERDLSVVVRTAVAGKVSKEEQERARGDRDLVVCAPEDDLIGCAAEAVPEGVRWVEVVCGDRPLSADRFADAVFGLDNATWTVAGVIACGESVVVGAETMRTIKGIPSKDGRPVFAALLAACLAVGDSPDINLSAIKGAPKRLREAAKEQVLAGRDRQPPGVAVVVTVHNARRAVRFCLESLAACTFGGQLKPEVIIVDDQSRPDVQDQIDRIAGPHGWTVVRNKERLHYTRSAQAGIEVALRHGADWVCLLNSDTVVSDGWLWRMVRVGLEDDRIGLVGPLSNDAVSASVRIKGADPSSVARRLAYASRKRRPDIPTPTGFCLLIRRECWEKHGPFDHEYYGDAYGEECELWARMVKDGGRAVLADDAYVWHQGHASYGAAAGFVLEKKAHDLVQARHNTLLKERGPRFRDRREQDVAYVEGRLDRCRWAGRPRVCFYSNEFGMYGGVIAMAEVANRLAVRGWDVRWVTLQAEARALAQIPLVTRPIVFETHAAIVNEFKDRVFSEGVLVASVWNTANYVAEITQAAKGIKPVYFIQDYESEFTGPDGQLYTAPQNVWETYGKIGTKIVNSEWVHKLIVEKHKATGAEVIHVGVDLDVFYPGPPERDRQVLFFYRPSTPRRGHRLVERVCAALHDRDPSIRLRAFGGTGGLPPQVEQLGVISRDEVAEAFRAAGVFFEASSKQGFGLQGLEAMASGCALVSTKNQGIDSYGVDGRNCLTVSVDDEQAAVRAILTLLDDRPKRDALVAAGFRTAAAHDWWAIAKAHGEVYRRVLG</sequence>
<accession>A0A6M3MBC3</accession>
<evidence type="ECO:0000313" key="7">
    <source>
        <dbReference type="EMBL" id="QJB04844.1"/>
    </source>
</evidence>
<feature type="domain" description="Glycosyl transferase family 1" evidence="5">
    <location>
        <begin position="742"/>
        <end position="878"/>
    </location>
</feature>
<dbReference type="InterPro" id="IPR001296">
    <property type="entry name" value="Glyco_trans_1"/>
</dbReference>